<reference evidence="2 3" key="1">
    <citation type="journal article" date="2011" name="J. Bacteriol.">
        <title>Genome sequence of the verrucomicrobium Opitutus terrae PB90-1, an abundant inhabitant of rice paddy soil ecosystems.</title>
        <authorList>
            <person name="van Passel M.W."/>
            <person name="Kant R."/>
            <person name="Palva A."/>
            <person name="Copeland A."/>
            <person name="Lucas S."/>
            <person name="Lapidus A."/>
            <person name="Glavina del Rio T."/>
            <person name="Pitluck S."/>
            <person name="Goltsman E."/>
            <person name="Clum A."/>
            <person name="Sun H."/>
            <person name="Schmutz J."/>
            <person name="Larimer F.W."/>
            <person name="Land M.L."/>
            <person name="Hauser L."/>
            <person name="Kyrpides N."/>
            <person name="Mikhailova N."/>
            <person name="Richardson P.P."/>
            <person name="Janssen P.H."/>
            <person name="de Vos W.M."/>
            <person name="Smidt H."/>
        </authorList>
    </citation>
    <scope>NUCLEOTIDE SEQUENCE [LARGE SCALE GENOMIC DNA]</scope>
    <source>
        <strain evidence="3">DSM 11246 / JCM 15787 / PB90-1</strain>
    </source>
</reference>
<dbReference type="Pfam" id="PF16798">
    <property type="entry name" value="DUF5069"/>
    <property type="match status" value="1"/>
</dbReference>
<sequence length="150" mass="16555">MINFAEPDLTQHPPRSPRARLGGFAQLPRLLEKARATLAGKNGEYVYGAMMDRQFFAFTGIEAPALLDAVKTGKSDSEMLAWITEHLQPRRTPAEIAQWSAWLESFAPGSASGHSWLAGKIAGYGPQRDDIRTYCDHLDLDDYVSFGGRG</sequence>
<evidence type="ECO:0000259" key="1">
    <source>
        <dbReference type="Pfam" id="PF16798"/>
    </source>
</evidence>
<accession>B1ZX35</accession>
<organism evidence="2 3">
    <name type="scientific">Opitutus terrae (strain DSM 11246 / JCM 15787 / PB90-1)</name>
    <dbReference type="NCBI Taxonomy" id="452637"/>
    <lineage>
        <taxon>Bacteria</taxon>
        <taxon>Pseudomonadati</taxon>
        <taxon>Verrucomicrobiota</taxon>
        <taxon>Opitutia</taxon>
        <taxon>Opitutales</taxon>
        <taxon>Opitutaceae</taxon>
        <taxon>Opitutus</taxon>
    </lineage>
</organism>
<dbReference type="STRING" id="452637.Oter_1859"/>
<evidence type="ECO:0000313" key="2">
    <source>
        <dbReference type="EMBL" id="ACB75142.1"/>
    </source>
</evidence>
<gene>
    <name evidence="2" type="ordered locus">Oter_1859</name>
</gene>
<dbReference type="EMBL" id="CP001032">
    <property type="protein sequence ID" value="ACB75142.1"/>
    <property type="molecule type" value="Genomic_DNA"/>
</dbReference>
<dbReference type="OrthoDB" id="9789697at2"/>
<keyword evidence="3" id="KW-1185">Reference proteome</keyword>
<dbReference type="AlphaFoldDB" id="B1ZX35"/>
<feature type="domain" description="DUF5069" evidence="1">
    <location>
        <begin position="11"/>
        <end position="143"/>
    </location>
</feature>
<name>B1ZX35_OPITP</name>
<proteinExistence type="predicted"/>
<dbReference type="eggNOG" id="ENOG503353C">
    <property type="taxonomic scope" value="Bacteria"/>
</dbReference>
<dbReference type="KEGG" id="ote:Oter_1859"/>
<dbReference type="RefSeq" id="WP_012374679.1">
    <property type="nucleotide sequence ID" value="NC_010571.1"/>
</dbReference>
<evidence type="ECO:0000313" key="3">
    <source>
        <dbReference type="Proteomes" id="UP000007013"/>
    </source>
</evidence>
<dbReference type="InterPro" id="IPR031849">
    <property type="entry name" value="DUF5069"/>
</dbReference>
<protein>
    <recommendedName>
        <fullName evidence="1">DUF5069 domain-containing protein</fullName>
    </recommendedName>
</protein>
<dbReference type="HOGENOM" id="CLU_144147_0_0_0"/>
<dbReference type="Proteomes" id="UP000007013">
    <property type="component" value="Chromosome"/>
</dbReference>